<protein>
    <submittedName>
        <fullName evidence="4">PDZ domain (Also known as DHR or GLGF)</fullName>
    </submittedName>
</protein>
<gene>
    <name evidence="4" type="ORF">Mal4_46560</name>
</gene>
<dbReference type="Proteomes" id="UP000320496">
    <property type="component" value="Chromosome"/>
</dbReference>
<dbReference type="KEGG" id="mri:Mal4_46560"/>
<feature type="compositionally biased region" description="Basic and acidic residues" evidence="1">
    <location>
        <begin position="67"/>
        <end position="87"/>
    </location>
</feature>
<feature type="compositionally biased region" description="Polar residues" evidence="1">
    <location>
        <begin position="96"/>
        <end position="114"/>
    </location>
</feature>
<organism evidence="4 5">
    <name type="scientific">Maioricimonas rarisocia</name>
    <dbReference type="NCBI Taxonomy" id="2528026"/>
    <lineage>
        <taxon>Bacteria</taxon>
        <taxon>Pseudomonadati</taxon>
        <taxon>Planctomycetota</taxon>
        <taxon>Planctomycetia</taxon>
        <taxon>Planctomycetales</taxon>
        <taxon>Planctomycetaceae</taxon>
        <taxon>Maioricimonas</taxon>
    </lineage>
</organism>
<dbReference type="SUPFAM" id="SSF50156">
    <property type="entry name" value="PDZ domain-like"/>
    <property type="match status" value="1"/>
</dbReference>
<keyword evidence="2" id="KW-0732">Signal</keyword>
<dbReference type="InterPro" id="IPR001478">
    <property type="entry name" value="PDZ"/>
</dbReference>
<dbReference type="InterPro" id="IPR039366">
    <property type="entry name" value="Pilotin"/>
</dbReference>
<evidence type="ECO:0000313" key="4">
    <source>
        <dbReference type="EMBL" id="QDU40300.1"/>
    </source>
</evidence>
<dbReference type="InterPro" id="IPR036034">
    <property type="entry name" value="PDZ_sf"/>
</dbReference>
<dbReference type="SMART" id="SM00228">
    <property type="entry name" value="PDZ"/>
    <property type="match status" value="1"/>
</dbReference>
<accession>A0A517ZCY3</accession>
<dbReference type="Pfam" id="PF09619">
    <property type="entry name" value="YscW"/>
    <property type="match status" value="1"/>
</dbReference>
<dbReference type="Pfam" id="PF17820">
    <property type="entry name" value="PDZ_6"/>
    <property type="match status" value="1"/>
</dbReference>
<dbReference type="PANTHER" id="PTHR38013">
    <property type="entry name" value="GLYCOPROTEIN/POLYSACCHARIDE METABOLISM"/>
    <property type="match status" value="1"/>
</dbReference>
<feature type="chain" id="PRO_5021705954" evidence="2">
    <location>
        <begin position="25"/>
        <end position="445"/>
    </location>
</feature>
<dbReference type="PROSITE" id="PS50106">
    <property type="entry name" value="PDZ"/>
    <property type="match status" value="1"/>
</dbReference>
<keyword evidence="5" id="KW-1185">Reference proteome</keyword>
<dbReference type="RefSeq" id="WP_145371520.1">
    <property type="nucleotide sequence ID" value="NZ_CP036275.1"/>
</dbReference>
<dbReference type="Pfam" id="PF13946">
    <property type="entry name" value="DUF4214"/>
    <property type="match status" value="1"/>
</dbReference>
<feature type="signal peptide" evidence="2">
    <location>
        <begin position="1"/>
        <end position="24"/>
    </location>
</feature>
<dbReference type="PANTHER" id="PTHR38013:SF1">
    <property type="entry name" value="GLYCOPROTEIN_POLYSACCHARIDE METABOLISM"/>
    <property type="match status" value="1"/>
</dbReference>
<proteinExistence type="predicted"/>
<evidence type="ECO:0000313" key="5">
    <source>
        <dbReference type="Proteomes" id="UP000320496"/>
    </source>
</evidence>
<evidence type="ECO:0000256" key="2">
    <source>
        <dbReference type="SAM" id="SignalP"/>
    </source>
</evidence>
<reference evidence="4 5" key="1">
    <citation type="submission" date="2019-02" db="EMBL/GenBank/DDBJ databases">
        <title>Deep-cultivation of Planctomycetes and their phenomic and genomic characterization uncovers novel biology.</title>
        <authorList>
            <person name="Wiegand S."/>
            <person name="Jogler M."/>
            <person name="Boedeker C."/>
            <person name="Pinto D."/>
            <person name="Vollmers J."/>
            <person name="Rivas-Marin E."/>
            <person name="Kohn T."/>
            <person name="Peeters S.H."/>
            <person name="Heuer A."/>
            <person name="Rast P."/>
            <person name="Oberbeckmann S."/>
            <person name="Bunk B."/>
            <person name="Jeske O."/>
            <person name="Meyerdierks A."/>
            <person name="Storesund J.E."/>
            <person name="Kallscheuer N."/>
            <person name="Luecker S."/>
            <person name="Lage O.M."/>
            <person name="Pohl T."/>
            <person name="Merkel B.J."/>
            <person name="Hornburger P."/>
            <person name="Mueller R.-W."/>
            <person name="Bruemmer F."/>
            <person name="Labrenz M."/>
            <person name="Spormann A.M."/>
            <person name="Op den Camp H."/>
            <person name="Overmann J."/>
            <person name="Amann R."/>
            <person name="Jetten M.S.M."/>
            <person name="Mascher T."/>
            <person name="Medema M.H."/>
            <person name="Devos D.P."/>
            <person name="Kaster A.-K."/>
            <person name="Ovreas L."/>
            <person name="Rohde M."/>
            <person name="Galperin M.Y."/>
            <person name="Jogler C."/>
        </authorList>
    </citation>
    <scope>NUCLEOTIDE SEQUENCE [LARGE SCALE GENOMIC DNA]</scope>
    <source>
        <strain evidence="4 5">Mal4</strain>
    </source>
</reference>
<feature type="region of interest" description="Disordered" evidence="1">
    <location>
        <begin position="29"/>
        <end position="114"/>
    </location>
</feature>
<feature type="compositionally biased region" description="Polar residues" evidence="1">
    <location>
        <begin position="55"/>
        <end position="66"/>
    </location>
</feature>
<evidence type="ECO:0000256" key="1">
    <source>
        <dbReference type="SAM" id="MobiDB-lite"/>
    </source>
</evidence>
<feature type="domain" description="PDZ" evidence="3">
    <location>
        <begin position="118"/>
        <end position="172"/>
    </location>
</feature>
<sequence precursor="true">MISLRNAVTAVTLCAGLTAGVALAVDPQKTNRSATDQYSIPAGTGRLGNDPFFNGTPSIPGATTPTSRDRALNPTDTDPRMRSRDRYNGQPVTAPRDSQTNPLYQPNDRINPSLVQPELTLPTSRTPKWRLGVYSKDLDTGVRIMQVVPNSAAERAGLEADDLIVAVNGYQVGYLNGELYDCAFEFERHADQDGWVRVLVQNNRDRQLVVLPVQLDSRLEKITGTIAYRDRRRLPTGAVASIELREMIRPGAPMVAIARKSVSDLRSVPVSFDIEYDPTQIDPRRTYLLHATITADGHTLYTTKQNYTVLTGNRPRNVAMVVDAVPTSGSGSPYDPRDARIEELVGLFRDYLQRDPYAWEMPIWTSQLERGAPLYEAQTDLLAGNEFFNHCDRDESVYIARLHELILNRKPYPEEVSYWQQRMTQHNGLRREVAKEFLAAVGALR</sequence>
<feature type="compositionally biased region" description="Polar residues" evidence="1">
    <location>
        <begin position="29"/>
        <end position="38"/>
    </location>
</feature>
<dbReference type="OrthoDB" id="265657at2"/>
<dbReference type="EMBL" id="CP036275">
    <property type="protein sequence ID" value="QDU40300.1"/>
    <property type="molecule type" value="Genomic_DNA"/>
</dbReference>
<dbReference type="Gene3D" id="2.30.42.10">
    <property type="match status" value="1"/>
</dbReference>
<dbReference type="InterPro" id="IPR025282">
    <property type="entry name" value="DUF4214"/>
</dbReference>
<evidence type="ECO:0000259" key="3">
    <source>
        <dbReference type="PROSITE" id="PS50106"/>
    </source>
</evidence>
<dbReference type="AlphaFoldDB" id="A0A517ZCY3"/>
<name>A0A517ZCY3_9PLAN</name>
<dbReference type="InterPro" id="IPR053196">
    <property type="entry name" value="Lipoprotein_YbaY-like"/>
</dbReference>
<dbReference type="InterPro" id="IPR041489">
    <property type="entry name" value="PDZ_6"/>
</dbReference>